<gene>
    <name evidence="1" type="ORF">PIB30_028955</name>
</gene>
<evidence type="ECO:0000313" key="1">
    <source>
        <dbReference type="EMBL" id="MED6145849.1"/>
    </source>
</evidence>
<organism evidence="1 2">
    <name type="scientific">Stylosanthes scabra</name>
    <dbReference type="NCBI Taxonomy" id="79078"/>
    <lineage>
        <taxon>Eukaryota</taxon>
        <taxon>Viridiplantae</taxon>
        <taxon>Streptophyta</taxon>
        <taxon>Embryophyta</taxon>
        <taxon>Tracheophyta</taxon>
        <taxon>Spermatophyta</taxon>
        <taxon>Magnoliopsida</taxon>
        <taxon>eudicotyledons</taxon>
        <taxon>Gunneridae</taxon>
        <taxon>Pentapetalae</taxon>
        <taxon>rosids</taxon>
        <taxon>fabids</taxon>
        <taxon>Fabales</taxon>
        <taxon>Fabaceae</taxon>
        <taxon>Papilionoideae</taxon>
        <taxon>50 kb inversion clade</taxon>
        <taxon>dalbergioids sensu lato</taxon>
        <taxon>Dalbergieae</taxon>
        <taxon>Pterocarpus clade</taxon>
        <taxon>Stylosanthes</taxon>
    </lineage>
</organism>
<dbReference type="Proteomes" id="UP001341840">
    <property type="component" value="Unassembled WGS sequence"/>
</dbReference>
<sequence length="150" mass="17872">MFTNILPLRHSQQVGVKTREDEDSKDEELTEEEILWRSMVEEALVMHKGLENNEVLDHETVKRFVSPLSVELEDDQYEEAEEYYERSVLEESPEAEAFSRYADFLWMVKKDLWAAELKYLQTFRSRTLFVKVYMQVFFGKLVDKITQASF</sequence>
<reference evidence="1 2" key="1">
    <citation type="journal article" date="2023" name="Plants (Basel)">
        <title>Bridging the Gap: Combining Genomics and Transcriptomics Approaches to Understand Stylosanthes scabra, an Orphan Legume from the Brazilian Caatinga.</title>
        <authorList>
            <person name="Ferreira-Neto J.R.C."/>
            <person name="da Silva M.D."/>
            <person name="Binneck E."/>
            <person name="de Melo N.F."/>
            <person name="da Silva R.H."/>
            <person name="de Melo A.L.T.M."/>
            <person name="Pandolfi V."/>
            <person name="Bustamante F.O."/>
            <person name="Brasileiro-Vidal A.C."/>
            <person name="Benko-Iseppon A.M."/>
        </authorList>
    </citation>
    <scope>NUCLEOTIDE SEQUENCE [LARGE SCALE GENOMIC DNA]</scope>
    <source>
        <tissue evidence="1">Leaves</tissue>
    </source>
</reference>
<accession>A0ABU6TBW5</accession>
<proteinExistence type="predicted"/>
<keyword evidence="2" id="KW-1185">Reference proteome</keyword>
<dbReference type="EMBL" id="JASCZI010090737">
    <property type="protein sequence ID" value="MED6145849.1"/>
    <property type="molecule type" value="Genomic_DNA"/>
</dbReference>
<evidence type="ECO:0000313" key="2">
    <source>
        <dbReference type="Proteomes" id="UP001341840"/>
    </source>
</evidence>
<name>A0ABU6TBW5_9FABA</name>
<comment type="caution">
    <text evidence="1">The sequence shown here is derived from an EMBL/GenBank/DDBJ whole genome shotgun (WGS) entry which is preliminary data.</text>
</comment>
<protein>
    <submittedName>
        <fullName evidence="1">Uncharacterized protein</fullName>
    </submittedName>
</protein>